<keyword evidence="1" id="KW-0812">Transmembrane</keyword>
<gene>
    <name evidence="2" type="ORF">ACFOOI_12065</name>
</gene>
<feature type="transmembrane region" description="Helical" evidence="1">
    <location>
        <begin position="127"/>
        <end position="148"/>
    </location>
</feature>
<feature type="transmembrane region" description="Helical" evidence="1">
    <location>
        <begin position="95"/>
        <end position="115"/>
    </location>
</feature>
<proteinExistence type="predicted"/>
<organism evidence="2 3">
    <name type="scientific">Lacihabitans lacunae</name>
    <dbReference type="NCBI Taxonomy" id="1028214"/>
    <lineage>
        <taxon>Bacteria</taxon>
        <taxon>Pseudomonadati</taxon>
        <taxon>Bacteroidota</taxon>
        <taxon>Cytophagia</taxon>
        <taxon>Cytophagales</taxon>
        <taxon>Leadbetterellaceae</taxon>
        <taxon>Lacihabitans</taxon>
    </lineage>
</organism>
<keyword evidence="1" id="KW-0472">Membrane</keyword>
<reference evidence="3" key="1">
    <citation type="journal article" date="2019" name="Int. J. Syst. Evol. Microbiol.">
        <title>The Global Catalogue of Microorganisms (GCM) 10K type strain sequencing project: providing services to taxonomists for standard genome sequencing and annotation.</title>
        <authorList>
            <consortium name="The Broad Institute Genomics Platform"/>
            <consortium name="The Broad Institute Genome Sequencing Center for Infectious Disease"/>
            <person name="Wu L."/>
            <person name="Ma J."/>
        </authorList>
    </citation>
    <scope>NUCLEOTIDE SEQUENCE [LARGE SCALE GENOMIC DNA]</scope>
    <source>
        <strain evidence="3">CECT 7956</strain>
    </source>
</reference>
<dbReference type="Proteomes" id="UP001595616">
    <property type="component" value="Unassembled WGS sequence"/>
</dbReference>
<feature type="transmembrane region" description="Helical" evidence="1">
    <location>
        <begin position="42"/>
        <end position="62"/>
    </location>
</feature>
<feature type="transmembrane region" description="Helical" evidence="1">
    <location>
        <begin position="12"/>
        <end position="30"/>
    </location>
</feature>
<accession>A0ABV7YWT8</accession>
<dbReference type="Pfam" id="PF10067">
    <property type="entry name" value="DUF2306"/>
    <property type="match status" value="1"/>
</dbReference>
<name>A0ABV7YWT8_9BACT</name>
<keyword evidence="1" id="KW-1133">Transmembrane helix</keyword>
<feature type="transmembrane region" description="Helical" evidence="1">
    <location>
        <begin position="68"/>
        <end position="88"/>
    </location>
</feature>
<sequence>MENLVGDTIGLVHLLSSLFALIFGTFILILKKGTKRHKQIGYAYVISMAILLTTSLMIYRLFNGWGIFHYATIASLLTTAFGMIPVWTKKPTKTWAFRHFSFMYWSVIGLYAAFASEVLTRIPETPFFGMVGVATAIIMILGGVFFSINKPKWIKIFGIKNE</sequence>
<evidence type="ECO:0000313" key="3">
    <source>
        <dbReference type="Proteomes" id="UP001595616"/>
    </source>
</evidence>
<evidence type="ECO:0000256" key="1">
    <source>
        <dbReference type="SAM" id="Phobius"/>
    </source>
</evidence>
<dbReference type="RefSeq" id="WP_379838232.1">
    <property type="nucleotide sequence ID" value="NZ_JBHRYQ010000001.1"/>
</dbReference>
<dbReference type="EMBL" id="JBHRYQ010000001">
    <property type="protein sequence ID" value="MFC3811391.1"/>
    <property type="molecule type" value="Genomic_DNA"/>
</dbReference>
<protein>
    <submittedName>
        <fullName evidence="2">DUF2306 domain-containing protein</fullName>
    </submittedName>
</protein>
<keyword evidence="3" id="KW-1185">Reference proteome</keyword>
<dbReference type="InterPro" id="IPR018750">
    <property type="entry name" value="DUF2306_membrane"/>
</dbReference>
<evidence type="ECO:0000313" key="2">
    <source>
        <dbReference type="EMBL" id="MFC3811391.1"/>
    </source>
</evidence>
<comment type="caution">
    <text evidence="2">The sequence shown here is derived from an EMBL/GenBank/DDBJ whole genome shotgun (WGS) entry which is preliminary data.</text>
</comment>